<gene>
    <name evidence="4" type="ORF">G7Z17_g947</name>
</gene>
<evidence type="ECO:0000313" key="4">
    <source>
        <dbReference type="EMBL" id="KAF7557150.1"/>
    </source>
</evidence>
<dbReference type="InterPro" id="IPR035398">
    <property type="entry name" value="Bac_rhamnosid_C"/>
</dbReference>
<dbReference type="AlphaFoldDB" id="A0A9P5HJF7"/>
<dbReference type="SUPFAM" id="SSF48208">
    <property type="entry name" value="Six-hairpin glycosidases"/>
    <property type="match status" value="1"/>
</dbReference>
<dbReference type="EMBL" id="JAANBB010000007">
    <property type="protein sequence ID" value="KAF7557150.1"/>
    <property type="molecule type" value="Genomic_DNA"/>
</dbReference>
<dbReference type="InterPro" id="IPR008928">
    <property type="entry name" value="6-hairpin_glycosidase_sf"/>
</dbReference>
<reference evidence="4" key="1">
    <citation type="submission" date="2020-03" db="EMBL/GenBank/DDBJ databases">
        <title>Draft Genome Sequence of Cylindrodendrum hubeiense.</title>
        <authorList>
            <person name="Buettner E."/>
            <person name="Kellner H."/>
        </authorList>
    </citation>
    <scope>NUCLEOTIDE SEQUENCE</scope>
    <source>
        <strain evidence="4">IHI 201604</strain>
    </source>
</reference>
<dbReference type="Gene3D" id="2.60.420.10">
    <property type="entry name" value="Maltose phosphorylase, domain 3"/>
    <property type="match status" value="1"/>
</dbReference>
<dbReference type="Pfam" id="PF17390">
    <property type="entry name" value="Bac_rhamnosid_C"/>
    <property type="match status" value="1"/>
</dbReference>
<comment type="caution">
    <text evidence="4">The sequence shown here is derived from an EMBL/GenBank/DDBJ whole genome shotgun (WGS) entry which is preliminary data.</text>
</comment>
<feature type="signal peptide" evidence="1">
    <location>
        <begin position="1"/>
        <end position="18"/>
    </location>
</feature>
<dbReference type="Gene3D" id="1.50.10.10">
    <property type="match status" value="1"/>
</dbReference>
<name>A0A9P5HJF7_9HYPO</name>
<evidence type="ECO:0000313" key="5">
    <source>
        <dbReference type="Proteomes" id="UP000722485"/>
    </source>
</evidence>
<dbReference type="GO" id="GO:0003824">
    <property type="term" value="F:catalytic activity"/>
    <property type="evidence" value="ECO:0007669"/>
    <property type="project" value="UniProtKB-ARBA"/>
</dbReference>
<sequence>MPGFRTLVWLIQLSFTSAAVLEERSRGSHDADAVFRPVGLAVGTGYSSQTSTVKTFKLNAASSFATIDYGAERAGWPFFDVLKVDRPLQIEIKYSETFPDLQLSSSDGPYPFNVGQANTFRVETFNITKAGRYSSFLLQGGQRWQSIQLLTDGAITFRNVGLEASITTVEPEKLPGKFSSSDDVLNEIWNLGARGTIASCVDEGSQRAVWEVDSKMGVHITNLRPAQTTKAIGFESYTLEFDAFIERGGIWWSVAHSFGILGGFHLQLVGELPSATTFVNTNKTLTPANTISLAKGYAFVNQTSVTSYLLDTFKVPFSVKEKTWYRIKTVLDPKGFLSVSINAKLVFKATLTNYYSGGGSISQSGSFGFGAWQDHAAYFRNVVVTDTANGSTLYTNSLKHQKVLAEYGTGENLASVCLDGPKRDRLVWLGDFYHTSRIIGASTGRFDHSTGTFDFLLKSQIENGQLSISPNLGYDPSIASAFAPTGSYFLEDYQPLGFLSFYHYIRHTNDVAYARKTWNQWEKQLNWLLGKISSTDGLVHFGSAFLGGADAGSAVSCVSAETLYAAADIATTIGKKAAAAKFRESANALADAINDQLWNDATGTYGLSTSDQSAFTVAGTAFCLTSGIASKKQVASAISALDDLQLGFGYKDSSNDDPETTDLNISPNTNGFLLPAILAAEDWERASELIYGVWGAMLANPETNTGASWEYITPQGEPGLGAYTSLGHPWGGAATYILTEWVAGLRTADGVEGFGYKNWILSPDLGFHMGLKHASATVPLFPSGQISVHWEIKKNGQMLVEVRAPKSLKGVFKLGKTKKTLQGKSKYRFTV</sequence>
<dbReference type="GO" id="GO:0005975">
    <property type="term" value="P:carbohydrate metabolic process"/>
    <property type="evidence" value="ECO:0007669"/>
    <property type="project" value="InterPro"/>
</dbReference>
<dbReference type="Pfam" id="PF17389">
    <property type="entry name" value="Bac_rhamnosid6H"/>
    <property type="match status" value="1"/>
</dbReference>
<feature type="domain" description="Alpha-L-rhamnosidase six-hairpin glycosidase" evidence="2">
    <location>
        <begin position="405"/>
        <end position="616"/>
    </location>
</feature>
<evidence type="ECO:0000259" key="2">
    <source>
        <dbReference type="Pfam" id="PF17389"/>
    </source>
</evidence>
<dbReference type="OrthoDB" id="10036721at2759"/>
<feature type="chain" id="PRO_5040128097" evidence="1">
    <location>
        <begin position="19"/>
        <end position="831"/>
    </location>
</feature>
<keyword evidence="5" id="KW-1185">Reference proteome</keyword>
<accession>A0A9P5HJF7</accession>
<dbReference type="Proteomes" id="UP000722485">
    <property type="component" value="Unassembled WGS sequence"/>
</dbReference>
<dbReference type="PANTHER" id="PTHR34987">
    <property type="entry name" value="C, PUTATIVE (AFU_ORTHOLOGUE AFUA_3G02880)-RELATED"/>
    <property type="match status" value="1"/>
</dbReference>
<evidence type="ECO:0000259" key="3">
    <source>
        <dbReference type="Pfam" id="PF17390"/>
    </source>
</evidence>
<protein>
    <submittedName>
        <fullName evidence="4">Uncharacterized protein</fullName>
    </submittedName>
</protein>
<organism evidence="4 5">
    <name type="scientific">Cylindrodendrum hubeiense</name>
    <dbReference type="NCBI Taxonomy" id="595255"/>
    <lineage>
        <taxon>Eukaryota</taxon>
        <taxon>Fungi</taxon>
        <taxon>Dikarya</taxon>
        <taxon>Ascomycota</taxon>
        <taxon>Pezizomycotina</taxon>
        <taxon>Sordariomycetes</taxon>
        <taxon>Hypocreomycetidae</taxon>
        <taxon>Hypocreales</taxon>
        <taxon>Nectriaceae</taxon>
        <taxon>Cylindrodendrum</taxon>
    </lineage>
</organism>
<dbReference type="PANTHER" id="PTHR34987:SF4">
    <property type="entry name" value="ALPHA-L-RHAMNOSIDASE C-TERMINAL DOMAIN-CONTAINING PROTEIN"/>
    <property type="match status" value="1"/>
</dbReference>
<evidence type="ECO:0000256" key="1">
    <source>
        <dbReference type="SAM" id="SignalP"/>
    </source>
</evidence>
<keyword evidence="1" id="KW-0732">Signal</keyword>
<feature type="domain" description="Alpha-L-rhamnosidase C-terminal" evidence="3">
    <location>
        <begin position="755"/>
        <end position="826"/>
    </location>
</feature>
<dbReference type="InterPro" id="IPR035396">
    <property type="entry name" value="Bac_rhamnosid6H"/>
</dbReference>
<proteinExistence type="predicted"/>
<dbReference type="InterPro" id="IPR012341">
    <property type="entry name" value="6hp_glycosidase-like_sf"/>
</dbReference>